<reference evidence="1" key="1">
    <citation type="submission" date="2018-02" db="EMBL/GenBank/DDBJ databases">
        <title>Rhizophora mucronata_Transcriptome.</title>
        <authorList>
            <person name="Meera S.P."/>
            <person name="Sreeshan A."/>
            <person name="Augustine A."/>
        </authorList>
    </citation>
    <scope>NUCLEOTIDE SEQUENCE</scope>
    <source>
        <tissue evidence="1">Leaf</tissue>
    </source>
</reference>
<proteinExistence type="predicted"/>
<protein>
    <submittedName>
        <fullName evidence="1">Uncharacterized protein</fullName>
    </submittedName>
</protein>
<evidence type="ECO:0000313" key="1">
    <source>
        <dbReference type="EMBL" id="MBX71183.1"/>
    </source>
</evidence>
<name>A0A2P2QW07_RHIMU</name>
<sequence>MGNGVSKGRHRFN</sequence>
<organism evidence="1">
    <name type="scientific">Rhizophora mucronata</name>
    <name type="common">Asiatic mangrove</name>
    <dbReference type="NCBI Taxonomy" id="61149"/>
    <lineage>
        <taxon>Eukaryota</taxon>
        <taxon>Viridiplantae</taxon>
        <taxon>Streptophyta</taxon>
        <taxon>Embryophyta</taxon>
        <taxon>Tracheophyta</taxon>
        <taxon>Spermatophyta</taxon>
        <taxon>Magnoliopsida</taxon>
        <taxon>eudicotyledons</taxon>
        <taxon>Gunneridae</taxon>
        <taxon>Pentapetalae</taxon>
        <taxon>rosids</taxon>
        <taxon>fabids</taxon>
        <taxon>Malpighiales</taxon>
        <taxon>Rhizophoraceae</taxon>
        <taxon>Rhizophora</taxon>
    </lineage>
</organism>
<dbReference type="EMBL" id="GGEC01090699">
    <property type="protein sequence ID" value="MBX71183.1"/>
    <property type="molecule type" value="Transcribed_RNA"/>
</dbReference>
<accession>A0A2P2QW07</accession>